<protein>
    <recommendedName>
        <fullName evidence="4">Translin-associated factor X-interacting protein 1 N-terminal domain-containing protein</fullName>
    </recommendedName>
</protein>
<reference evidence="3" key="1">
    <citation type="submission" date="2021-01" db="EMBL/GenBank/DDBJ databases">
        <authorList>
            <person name="Corre E."/>
            <person name="Pelletier E."/>
            <person name="Niang G."/>
            <person name="Scheremetjew M."/>
            <person name="Finn R."/>
            <person name="Kale V."/>
            <person name="Holt S."/>
            <person name="Cochrane G."/>
            <person name="Meng A."/>
            <person name="Brown T."/>
            <person name="Cohen L."/>
        </authorList>
    </citation>
    <scope>NUCLEOTIDE SEQUENCE</scope>
    <source>
        <strain evidence="3">CCMP1594</strain>
    </source>
</reference>
<evidence type="ECO:0000313" key="3">
    <source>
        <dbReference type="EMBL" id="CAE0821793.1"/>
    </source>
</evidence>
<name>A0A7S4LD98_9EUGL</name>
<feature type="region of interest" description="Disordered" evidence="2">
    <location>
        <begin position="89"/>
        <end position="118"/>
    </location>
</feature>
<organism evidence="3">
    <name type="scientific">Eutreptiella gymnastica</name>
    <dbReference type="NCBI Taxonomy" id="73025"/>
    <lineage>
        <taxon>Eukaryota</taxon>
        <taxon>Discoba</taxon>
        <taxon>Euglenozoa</taxon>
        <taxon>Euglenida</taxon>
        <taxon>Spirocuta</taxon>
        <taxon>Euglenophyceae</taxon>
        <taxon>Eutreptiales</taxon>
        <taxon>Eutreptiaceae</taxon>
        <taxon>Eutreptiella</taxon>
    </lineage>
</organism>
<evidence type="ECO:0000256" key="2">
    <source>
        <dbReference type="SAM" id="MobiDB-lite"/>
    </source>
</evidence>
<gene>
    <name evidence="3" type="ORF">EGYM00163_LOCUS32968</name>
</gene>
<evidence type="ECO:0000256" key="1">
    <source>
        <dbReference type="SAM" id="Coils"/>
    </source>
</evidence>
<sequence length="691" mass="76827">MAGPLETQPIPRLSPDVQPFYEEDEIPLLLNDVFYQNLAAIVQETSGRLDYGRLNIPFPSAGPKETPEAVRRSQPPILESTALNHFVSPGRGALSSHLGSPSTIPGADSSFASQTTPDSDAALEGTVFRDDLEAAEVTAARAVLEKAEEQDAIERMARALARHYAEMNGRRDPAALKLAEQRFQSMVQGVLRQLADHCSSPDHEIGSSVSVSCQTDVTLTCSVCGNMQSSLRTKKGFLKATARLQAAYALHGGQDQEGQVSVWPSNMTVGTKQAIEAAASPYRRRPGSPHDWDEPSSFTEPLYPGSWGHGFRGPDLRASENNELLSAKRLQRKKASSTRSKIADLASDRAKVVHDIFAEFQQSPKTTAQDLGRWCSTQTDGTVETEGTTAASEQEFQLHSTSHGGPGLRHKASTAAKPALLVHMEDFAKRFAPAVDPMDNDVYEKRWAVYRKCLEIFMHATPTYGAFLKRILDENDMLLSQYRDALAKPQQLLEMLHEGEAEKRKAIAQVEKQLWDSEQELKKAATAHAAEVRALQASLQEKDAQIRGIQSQMQAFTDVKELYSKMLLDDCDELRIRRMLVSKTCQYRTLLHKTNQLEQQVQALEEAKRNHEKREIRMTQEMTEVLNDRACGAAALEELQKDHAALMEDCQSLKHRLSRMRSVSIMSFDSGTGRRASTFYPRHLSDPQADV</sequence>
<keyword evidence="1" id="KW-0175">Coiled coil</keyword>
<dbReference type="AlphaFoldDB" id="A0A7S4LD98"/>
<feature type="coiled-coil region" evidence="1">
    <location>
        <begin position="507"/>
        <end position="552"/>
    </location>
</feature>
<evidence type="ECO:0008006" key="4">
    <source>
        <dbReference type="Google" id="ProtNLM"/>
    </source>
</evidence>
<feature type="coiled-coil region" evidence="1">
    <location>
        <begin position="587"/>
        <end position="656"/>
    </location>
</feature>
<dbReference type="EMBL" id="HBJA01095145">
    <property type="protein sequence ID" value="CAE0821793.1"/>
    <property type="molecule type" value="Transcribed_RNA"/>
</dbReference>
<proteinExistence type="predicted"/>
<accession>A0A7S4LD98</accession>